<evidence type="ECO:0000313" key="1">
    <source>
        <dbReference type="EMBL" id="KAJ8316451.1"/>
    </source>
</evidence>
<organism evidence="1 2">
    <name type="scientific">Tegillarca granosa</name>
    <name type="common">Malaysian cockle</name>
    <name type="synonym">Anadara granosa</name>
    <dbReference type="NCBI Taxonomy" id="220873"/>
    <lineage>
        <taxon>Eukaryota</taxon>
        <taxon>Metazoa</taxon>
        <taxon>Spiralia</taxon>
        <taxon>Lophotrochozoa</taxon>
        <taxon>Mollusca</taxon>
        <taxon>Bivalvia</taxon>
        <taxon>Autobranchia</taxon>
        <taxon>Pteriomorphia</taxon>
        <taxon>Arcoida</taxon>
        <taxon>Arcoidea</taxon>
        <taxon>Arcidae</taxon>
        <taxon>Tegillarca</taxon>
    </lineage>
</organism>
<sequence length="78" mass="9262">MLEKRKYTLSETRRLLLSPHLSVKKSLAIMFANLSLTIYITQKAIQQRRNLRQNIIKLSRTHEVIFIRRLGGLRTKKE</sequence>
<dbReference type="EMBL" id="JARBDR010000328">
    <property type="protein sequence ID" value="KAJ8316451.1"/>
    <property type="molecule type" value="Genomic_DNA"/>
</dbReference>
<name>A0ABQ9FJV6_TEGGR</name>
<reference evidence="1 2" key="1">
    <citation type="submission" date="2022-12" db="EMBL/GenBank/DDBJ databases">
        <title>Chromosome-level genome of Tegillarca granosa.</title>
        <authorList>
            <person name="Kim J."/>
        </authorList>
    </citation>
    <scope>NUCLEOTIDE SEQUENCE [LARGE SCALE GENOMIC DNA]</scope>
    <source>
        <strain evidence="1">Teg-2019</strain>
        <tissue evidence="1">Adductor muscle</tissue>
    </source>
</reference>
<proteinExistence type="predicted"/>
<dbReference type="Proteomes" id="UP001217089">
    <property type="component" value="Unassembled WGS sequence"/>
</dbReference>
<protein>
    <submittedName>
        <fullName evidence="1">Uncharacterized protein</fullName>
    </submittedName>
</protein>
<accession>A0ABQ9FJV6</accession>
<keyword evidence="2" id="KW-1185">Reference proteome</keyword>
<evidence type="ECO:0000313" key="2">
    <source>
        <dbReference type="Proteomes" id="UP001217089"/>
    </source>
</evidence>
<comment type="caution">
    <text evidence="1">The sequence shown here is derived from an EMBL/GenBank/DDBJ whole genome shotgun (WGS) entry which is preliminary data.</text>
</comment>
<gene>
    <name evidence="1" type="ORF">KUTeg_006465</name>
</gene>